<protein>
    <submittedName>
        <fullName evidence="2">Aminoglycoside phosphotransferase family protein</fullName>
    </submittedName>
</protein>
<evidence type="ECO:0000259" key="1">
    <source>
        <dbReference type="Pfam" id="PF01636"/>
    </source>
</evidence>
<organism evidence="2 3">
    <name type="scientific">Sphingobium naphthae</name>
    <dbReference type="NCBI Taxonomy" id="1886786"/>
    <lineage>
        <taxon>Bacteria</taxon>
        <taxon>Pseudomonadati</taxon>
        <taxon>Pseudomonadota</taxon>
        <taxon>Alphaproteobacteria</taxon>
        <taxon>Sphingomonadales</taxon>
        <taxon>Sphingomonadaceae</taxon>
        <taxon>Sphingobium</taxon>
    </lineage>
</organism>
<evidence type="ECO:0000313" key="2">
    <source>
        <dbReference type="EMBL" id="MDV5822021.1"/>
    </source>
</evidence>
<keyword evidence="3" id="KW-1185">Reference proteome</keyword>
<dbReference type="InterPro" id="IPR011009">
    <property type="entry name" value="Kinase-like_dom_sf"/>
</dbReference>
<dbReference type="Pfam" id="PF01636">
    <property type="entry name" value="APH"/>
    <property type="match status" value="1"/>
</dbReference>
<dbReference type="PANTHER" id="PTHR21310">
    <property type="entry name" value="AMINOGLYCOSIDE PHOSPHOTRANSFERASE-RELATED-RELATED"/>
    <property type="match status" value="1"/>
</dbReference>
<name>A0ABU3ZR64_9SPHN</name>
<reference evidence="3" key="1">
    <citation type="journal article" date="2022" name="J Environ Chem Eng">
        <title>Biodegradation of petroleum oil using a constructed nonpathogenic and heavy metal-tolerant bacterial consortium isolated from marine sponges.</title>
        <authorList>
            <person name="Dechsakulwatana C."/>
            <person name="Rungsihiranrut A."/>
            <person name="Muangchinda C."/>
            <person name="Ningthoujam R."/>
            <person name="Klankeo P."/>
            <person name="Pinyakong O."/>
        </authorList>
    </citation>
    <scope>NUCLEOTIDE SEQUENCE [LARGE SCALE GENOMIC DNA]</scope>
    <source>
        <strain evidence="3">MO2-4</strain>
    </source>
</reference>
<dbReference type="PANTHER" id="PTHR21310:SF40">
    <property type="entry name" value="AMINOGLYCOSIDE PHOSPHOTRANSFERASE DOMAIN-CONTAINING PROTEIN-RELATED"/>
    <property type="match status" value="1"/>
</dbReference>
<proteinExistence type="predicted"/>
<evidence type="ECO:0000313" key="3">
    <source>
        <dbReference type="Proteomes" id="UP001185984"/>
    </source>
</evidence>
<sequence length="272" mass="29599">MTAPDPSTFIAAGASAQVYRLEQGRVLKLFHAGIDRSIIAREYAIARAVQASGLPVPHVFGMAEADGRQGIIYAEMRGPNLLAYIARHPHRAPWALEQMARLQARIQYCPAPSLRSRKAVLAEDIAAAAISDRLRDAAIGRLEQLNEGDRLTHGDLHPGNLIVTDAGVSVIDWSRAARGAIATDLVRTEMVMRFGPGRGGADVGRAEAHVRDAASSWYLRRYRARSGLDREALVAWRALVAIAWMRQRAPAREEAFAAYVAGALREAGLPPL</sequence>
<dbReference type="SUPFAM" id="SSF56112">
    <property type="entry name" value="Protein kinase-like (PK-like)"/>
    <property type="match status" value="1"/>
</dbReference>
<dbReference type="EMBL" id="JAPTHD010000001">
    <property type="protein sequence ID" value="MDV5822021.1"/>
    <property type="molecule type" value="Genomic_DNA"/>
</dbReference>
<comment type="caution">
    <text evidence="2">The sequence shown here is derived from an EMBL/GenBank/DDBJ whole genome shotgun (WGS) entry which is preliminary data.</text>
</comment>
<dbReference type="InterPro" id="IPR051678">
    <property type="entry name" value="AGP_Transferase"/>
</dbReference>
<dbReference type="RefSeq" id="WP_317515336.1">
    <property type="nucleotide sequence ID" value="NZ_JAPTHD010000001.1"/>
</dbReference>
<dbReference type="Proteomes" id="UP001185984">
    <property type="component" value="Unassembled WGS sequence"/>
</dbReference>
<dbReference type="Gene3D" id="3.90.1200.10">
    <property type="match status" value="1"/>
</dbReference>
<dbReference type="InterPro" id="IPR002575">
    <property type="entry name" value="Aminoglycoside_PTrfase"/>
</dbReference>
<feature type="domain" description="Aminoglycoside phosphotransferase" evidence="1">
    <location>
        <begin position="8"/>
        <end position="191"/>
    </location>
</feature>
<gene>
    <name evidence="2" type="ORF">O0R41_00180</name>
</gene>
<accession>A0ABU3ZR64</accession>